<comment type="caution">
    <text evidence="1">The sequence shown here is derived from an EMBL/GenBank/DDBJ whole genome shotgun (WGS) entry which is preliminary data.</text>
</comment>
<name>A0A4Q9LBG6_9MICR</name>
<dbReference type="VEuPathDB" id="MicrosporidiaDB:CWI36_0671p0030"/>
<proteinExistence type="predicted"/>
<dbReference type="AlphaFoldDB" id="A0A4Q9LBG6"/>
<protein>
    <submittedName>
        <fullName evidence="1">Uncharacterized protein</fullName>
    </submittedName>
</protein>
<dbReference type="Proteomes" id="UP000291404">
    <property type="component" value="Unassembled WGS sequence"/>
</dbReference>
<evidence type="ECO:0000313" key="2">
    <source>
        <dbReference type="Proteomes" id="UP000291404"/>
    </source>
</evidence>
<sequence length="102" mass="12054">MNLNEKYLLSLLSKYYFMGNEKYILSRLRQIEVSMQTQSIFCCTCLYLYIPSVNCKIYTDSCIFEVVCYGCNGKFRINLEKLDASNVLQVSNEKIKFNDFFF</sequence>
<dbReference type="VEuPathDB" id="MicrosporidiaDB:CWI39_0599p0030"/>
<keyword evidence="2" id="KW-1185">Reference proteome</keyword>
<accession>A0A4Q9LBG6</accession>
<organism evidence="1 2">
    <name type="scientific">Hamiltosporidium magnivora</name>
    <dbReference type="NCBI Taxonomy" id="148818"/>
    <lineage>
        <taxon>Eukaryota</taxon>
        <taxon>Fungi</taxon>
        <taxon>Fungi incertae sedis</taxon>
        <taxon>Microsporidia</taxon>
        <taxon>Dubosqiidae</taxon>
        <taxon>Hamiltosporidium</taxon>
    </lineage>
</organism>
<dbReference type="EMBL" id="PITI01000671">
    <property type="protein sequence ID" value="TBU05128.1"/>
    <property type="molecule type" value="Genomic_DNA"/>
</dbReference>
<reference evidence="1 2" key="1">
    <citation type="submission" date="2017-12" db="EMBL/GenBank/DDBJ databases">
        <authorList>
            <person name="Pombert J.-F."/>
            <person name="Haag K.L."/>
            <person name="Ebert D."/>
        </authorList>
    </citation>
    <scope>NUCLEOTIDE SEQUENCE [LARGE SCALE GENOMIC DNA]</scope>
    <source>
        <strain evidence="1">BE-OM-2</strain>
    </source>
</reference>
<gene>
    <name evidence="1" type="ORF">CWI36_0671p0030</name>
</gene>
<evidence type="ECO:0000313" key="1">
    <source>
        <dbReference type="EMBL" id="TBU05128.1"/>
    </source>
</evidence>